<dbReference type="PROSITE" id="PS50006">
    <property type="entry name" value="FHA_DOMAIN"/>
    <property type="match status" value="1"/>
</dbReference>
<protein>
    <submittedName>
        <fullName evidence="2">FHA domain-containing protein</fullName>
    </submittedName>
</protein>
<dbReference type="SUPFAM" id="SSF49879">
    <property type="entry name" value="SMAD/FHA domain"/>
    <property type="match status" value="1"/>
</dbReference>
<dbReference type="Pfam" id="PF00498">
    <property type="entry name" value="FHA"/>
    <property type="match status" value="1"/>
</dbReference>
<dbReference type="AlphaFoldDB" id="A0A413PY88"/>
<evidence type="ECO:0000313" key="3">
    <source>
        <dbReference type="Proteomes" id="UP000286561"/>
    </source>
</evidence>
<comment type="caution">
    <text evidence="2">The sequence shown here is derived from an EMBL/GenBank/DDBJ whole genome shotgun (WGS) entry which is preliminary data.</text>
</comment>
<gene>
    <name evidence="2" type="ORF">DW972_06920</name>
</gene>
<accession>A0A413PY88</accession>
<dbReference type="InterPro" id="IPR008984">
    <property type="entry name" value="SMAD_FHA_dom_sf"/>
</dbReference>
<sequence length="84" mass="9695">MKIRIGRSQENNDLILNSVKISRHHCIIDYDSKRGQYRVVDYSSNGIYLPDGTRLERKKQTWLNAGTTIIIGNEENVFKLGKSK</sequence>
<dbReference type="SMART" id="SM00240">
    <property type="entry name" value="FHA"/>
    <property type="match status" value="1"/>
</dbReference>
<dbReference type="InterPro" id="IPR000253">
    <property type="entry name" value="FHA_dom"/>
</dbReference>
<reference evidence="2 3" key="1">
    <citation type="submission" date="2018-08" db="EMBL/GenBank/DDBJ databases">
        <title>A genome reference for cultivated species of the human gut microbiota.</title>
        <authorList>
            <person name="Zou Y."/>
            <person name="Xue W."/>
            <person name="Luo G."/>
        </authorList>
    </citation>
    <scope>NUCLEOTIDE SEQUENCE [LARGE SCALE GENOMIC DNA]</scope>
    <source>
        <strain evidence="2 3">AM48-23BH</strain>
    </source>
</reference>
<proteinExistence type="predicted"/>
<dbReference type="EMBL" id="QSEP01000032">
    <property type="protein sequence ID" value="RGZ83174.1"/>
    <property type="molecule type" value="Genomic_DNA"/>
</dbReference>
<evidence type="ECO:0000259" key="1">
    <source>
        <dbReference type="PROSITE" id="PS50006"/>
    </source>
</evidence>
<dbReference type="Gene3D" id="2.60.200.20">
    <property type="match status" value="1"/>
</dbReference>
<evidence type="ECO:0000313" key="2">
    <source>
        <dbReference type="EMBL" id="RGZ83174.1"/>
    </source>
</evidence>
<organism evidence="2 3">
    <name type="scientific">Anaerobutyricum hallii</name>
    <dbReference type="NCBI Taxonomy" id="39488"/>
    <lineage>
        <taxon>Bacteria</taxon>
        <taxon>Bacillati</taxon>
        <taxon>Bacillota</taxon>
        <taxon>Clostridia</taxon>
        <taxon>Lachnospirales</taxon>
        <taxon>Lachnospiraceae</taxon>
        <taxon>Anaerobutyricum</taxon>
    </lineage>
</organism>
<dbReference type="Proteomes" id="UP000286561">
    <property type="component" value="Unassembled WGS sequence"/>
</dbReference>
<dbReference type="CDD" id="cd00060">
    <property type="entry name" value="FHA"/>
    <property type="match status" value="1"/>
</dbReference>
<feature type="domain" description="FHA" evidence="1">
    <location>
        <begin position="3"/>
        <end position="49"/>
    </location>
</feature>
<name>A0A413PY88_9FIRM</name>